<feature type="transmembrane region" description="Helical" evidence="1">
    <location>
        <begin position="45"/>
        <end position="67"/>
    </location>
</feature>
<protein>
    <submittedName>
        <fullName evidence="2">Uncharacterized protein</fullName>
    </submittedName>
</protein>
<feature type="non-terminal residue" evidence="2">
    <location>
        <position position="1"/>
    </location>
</feature>
<comment type="caution">
    <text evidence="2">The sequence shown here is derived from an EMBL/GenBank/DDBJ whole genome shotgun (WGS) entry which is preliminary data.</text>
</comment>
<organism evidence="2">
    <name type="scientific">marine sediment metagenome</name>
    <dbReference type="NCBI Taxonomy" id="412755"/>
    <lineage>
        <taxon>unclassified sequences</taxon>
        <taxon>metagenomes</taxon>
        <taxon>ecological metagenomes</taxon>
    </lineage>
</organism>
<proteinExistence type="predicted"/>
<dbReference type="EMBL" id="BART01016509">
    <property type="protein sequence ID" value="GAG82615.1"/>
    <property type="molecule type" value="Genomic_DNA"/>
</dbReference>
<gene>
    <name evidence="2" type="ORF">S01H4_31728</name>
</gene>
<feature type="transmembrane region" description="Helical" evidence="1">
    <location>
        <begin position="12"/>
        <end position="33"/>
    </location>
</feature>
<keyword evidence="1" id="KW-0812">Transmembrane</keyword>
<accession>X1AJ07</accession>
<dbReference type="AlphaFoldDB" id="X1AJ07"/>
<sequence>NRIAITTAKDVAKMLPFALLGLFIADPSYFSFAEIAAKINSLPEFLNLCIQFIILIVIVEWILRIILTIRKKIFIFMHQEYYNENTLINKT</sequence>
<name>X1AJ07_9ZZZZ</name>
<evidence type="ECO:0000256" key="1">
    <source>
        <dbReference type="SAM" id="Phobius"/>
    </source>
</evidence>
<evidence type="ECO:0000313" key="2">
    <source>
        <dbReference type="EMBL" id="GAG82615.1"/>
    </source>
</evidence>
<keyword evidence="1" id="KW-1133">Transmembrane helix</keyword>
<keyword evidence="1" id="KW-0472">Membrane</keyword>
<reference evidence="2" key="1">
    <citation type="journal article" date="2014" name="Front. Microbiol.">
        <title>High frequency of phylogenetically diverse reductive dehalogenase-homologous genes in deep subseafloor sedimentary metagenomes.</title>
        <authorList>
            <person name="Kawai M."/>
            <person name="Futagami T."/>
            <person name="Toyoda A."/>
            <person name="Takaki Y."/>
            <person name="Nishi S."/>
            <person name="Hori S."/>
            <person name="Arai W."/>
            <person name="Tsubouchi T."/>
            <person name="Morono Y."/>
            <person name="Uchiyama I."/>
            <person name="Ito T."/>
            <person name="Fujiyama A."/>
            <person name="Inagaki F."/>
            <person name="Takami H."/>
        </authorList>
    </citation>
    <scope>NUCLEOTIDE SEQUENCE</scope>
    <source>
        <strain evidence="2">Expedition CK06-06</strain>
    </source>
</reference>